<keyword evidence="8" id="KW-1185">Reference proteome</keyword>
<feature type="region of interest" description="Disordered" evidence="5">
    <location>
        <begin position="458"/>
        <end position="480"/>
    </location>
</feature>
<name>A0A8H5GWU5_9AGAR</name>
<feature type="region of interest" description="Disordered" evidence="5">
    <location>
        <begin position="981"/>
        <end position="1035"/>
    </location>
</feature>
<keyword evidence="4" id="KW-0131">Cell cycle</keyword>
<evidence type="ECO:0000256" key="1">
    <source>
        <dbReference type="ARBA" id="ARBA00004123"/>
    </source>
</evidence>
<dbReference type="OrthoDB" id="310853at2759"/>
<dbReference type="GO" id="GO:0006281">
    <property type="term" value="P:DNA repair"/>
    <property type="evidence" value="ECO:0007669"/>
    <property type="project" value="TreeGrafter"/>
</dbReference>
<dbReference type="AlphaFoldDB" id="A0A8H5GWU5"/>
<feature type="region of interest" description="Disordered" evidence="5">
    <location>
        <begin position="1"/>
        <end position="24"/>
    </location>
</feature>
<feature type="domain" description="Timeless N-terminal" evidence="6">
    <location>
        <begin position="52"/>
        <end position="320"/>
    </location>
</feature>
<dbReference type="GO" id="GO:0031298">
    <property type="term" value="C:replication fork protection complex"/>
    <property type="evidence" value="ECO:0007669"/>
    <property type="project" value="TreeGrafter"/>
</dbReference>
<feature type="compositionally biased region" description="Basic residues" evidence="5">
    <location>
        <begin position="1134"/>
        <end position="1147"/>
    </location>
</feature>
<reference evidence="7 8" key="1">
    <citation type="journal article" date="2020" name="ISME J.">
        <title>Uncovering the hidden diversity of litter-decomposition mechanisms in mushroom-forming fungi.</title>
        <authorList>
            <person name="Floudas D."/>
            <person name="Bentzer J."/>
            <person name="Ahren D."/>
            <person name="Johansson T."/>
            <person name="Persson P."/>
            <person name="Tunlid A."/>
        </authorList>
    </citation>
    <scope>NUCLEOTIDE SEQUENCE [LARGE SCALE GENOMIC DNA]</scope>
    <source>
        <strain evidence="7 8">CBS 291.85</strain>
    </source>
</reference>
<gene>
    <name evidence="7" type="ORF">D9758_005156</name>
</gene>
<proteinExistence type="predicted"/>
<comment type="subcellular location">
    <subcellularLocation>
        <location evidence="1">Nucleus</location>
    </subcellularLocation>
</comment>
<feature type="compositionally biased region" description="Basic residues" evidence="5">
    <location>
        <begin position="612"/>
        <end position="624"/>
    </location>
</feature>
<feature type="region of interest" description="Disordered" evidence="5">
    <location>
        <begin position="300"/>
        <end position="351"/>
    </location>
</feature>
<dbReference type="GO" id="GO:0003677">
    <property type="term" value="F:DNA binding"/>
    <property type="evidence" value="ECO:0007669"/>
    <property type="project" value="TreeGrafter"/>
</dbReference>
<accession>A0A8H5GWU5</accession>
<keyword evidence="2" id="KW-0236">DNA replication inhibitor</keyword>
<feature type="compositionally biased region" description="Basic residues" evidence="5">
    <location>
        <begin position="987"/>
        <end position="996"/>
    </location>
</feature>
<dbReference type="EMBL" id="JAACJM010000005">
    <property type="protein sequence ID" value="KAF5372553.1"/>
    <property type="molecule type" value="Genomic_DNA"/>
</dbReference>
<feature type="compositionally biased region" description="Polar residues" evidence="5">
    <location>
        <begin position="1118"/>
        <end position="1127"/>
    </location>
</feature>
<feature type="compositionally biased region" description="Acidic residues" evidence="5">
    <location>
        <begin position="629"/>
        <end position="641"/>
    </location>
</feature>
<dbReference type="PANTHER" id="PTHR22940">
    <property type="entry name" value="TIMEOUT/TIMELESS-2"/>
    <property type="match status" value="1"/>
</dbReference>
<keyword evidence="3" id="KW-0539">Nucleus</keyword>
<evidence type="ECO:0000259" key="6">
    <source>
        <dbReference type="Pfam" id="PF04821"/>
    </source>
</evidence>
<evidence type="ECO:0000313" key="8">
    <source>
        <dbReference type="Proteomes" id="UP000559256"/>
    </source>
</evidence>
<dbReference type="InterPro" id="IPR044998">
    <property type="entry name" value="Timeless"/>
</dbReference>
<evidence type="ECO:0000256" key="2">
    <source>
        <dbReference type="ARBA" id="ARBA00022880"/>
    </source>
</evidence>
<feature type="region of interest" description="Disordered" evidence="5">
    <location>
        <begin position="1059"/>
        <end position="1183"/>
    </location>
</feature>
<organism evidence="7 8">
    <name type="scientific">Tetrapyrgos nigripes</name>
    <dbReference type="NCBI Taxonomy" id="182062"/>
    <lineage>
        <taxon>Eukaryota</taxon>
        <taxon>Fungi</taxon>
        <taxon>Dikarya</taxon>
        <taxon>Basidiomycota</taxon>
        <taxon>Agaricomycotina</taxon>
        <taxon>Agaricomycetes</taxon>
        <taxon>Agaricomycetidae</taxon>
        <taxon>Agaricales</taxon>
        <taxon>Marasmiineae</taxon>
        <taxon>Marasmiaceae</taxon>
        <taxon>Tetrapyrgos</taxon>
    </lineage>
</organism>
<evidence type="ECO:0000256" key="3">
    <source>
        <dbReference type="ARBA" id="ARBA00023242"/>
    </source>
</evidence>
<evidence type="ECO:0000313" key="7">
    <source>
        <dbReference type="EMBL" id="KAF5372553.1"/>
    </source>
</evidence>
<dbReference type="Proteomes" id="UP000559256">
    <property type="component" value="Unassembled WGS sequence"/>
</dbReference>
<sequence length="1209" mass="136186">MDNEVIEISDDEGPIEIDESGSELETTEERHTFLEPIIQGVVDALGGVEGGVYRLGDEANGCLKDLKKLWRKDETDDERTVARIFWKTRVFSNDLIPILLVTAGKGMVEDKRAISCADLMTAMTWPIDMAEELKELDDELDKGTDYTQLLQSHLHYKAAVLKPGVIEALFGIVLPPLAKNKKERTERDGQIVNIVLHLIRNLAFIRDPPPNSHSSADQAEFSTLQSRLIRSLSDTHIIDLLLTIAANTDKDPLFDSWNTIVLEILYLLFRGIKASTLAMDQAKQPADALHRLLAQEDRVKREFSRQGPTRHSRFGTTIAVKLNPSKKPPPGGAEEEDRANASAGSDPRGSRSFVIHRQQGITQDTGTLWDMAKKQKTKKGFTVDALGREENLSVEAKTVLRSLAIGFLEGCFNSFLATLLKDIRSERVKVTEKDNVRLLFLTKWFLDFFLSLRANSAKSAGKDGNNSNSKTSLSSTSSDTPKWSFGLVAEVVEREWIIWVLKRMREANDEKPKAWTELQAGIECLTQLLLLIDSMSSAELHDPGLVESAETLQQQLVYSGEVLDIAFESLKSYKEGTQSLTYLNSSVDMAYALLRMLERWSKGKGKDNPYVRKSKAKKRRRKSKGAINAEEDGVPDDEEELEQEDEDVITETMFTFEAFEMKFAHADITRTLLAFLARYNEFSSSETMRRVLLEIVFVLIGNEAEATNCKSAPPLSFTIRCLHFLTVALCTFSPLSAFFLVSTLDLFKTILANQKTFPREQPYKDLISLINFILRQFFKALEQNPFLAVEAFFPKNRGTWKQFSSWEPTKPEKASKTVEETRWPQDVQVKKGYSWSDQVGIAIAALVEAGQTGLVMWTQEAAIGQRQRIVDETDAKKSEDENDEDEDASKVVKLGAPSLDAVAKFTDYLIPYIDDEQAKAATKNPQLKLLFRLSKFYILDEDADESEWYIPSAILPSDMQSTYNVIQQFLETPFDLEGKKASQLMSKKSRRRRRVRAPASDDEDANDDDEDEPVRRKKKEKKQKEKEVYKSAQFIEDSDAEYGDIDVFFQREKELRDKIASKVEKGESGAMRSTGTKKRRRKKDKAEGTKKKRKGETSAIEVNGDSDAASSDAEESRQSPPVSTLNDEAQVARPKPRPKPRPLKRKSVQPEFSDDGDLDDRDSISQDIPTVSATTPADDEDADSDVAAMAIASKRKFSNRMVLSDDESD</sequence>
<dbReference type="InterPro" id="IPR006906">
    <property type="entry name" value="Timeless_N"/>
</dbReference>
<evidence type="ECO:0000256" key="5">
    <source>
        <dbReference type="SAM" id="MobiDB-lite"/>
    </source>
</evidence>
<dbReference type="GO" id="GO:0000076">
    <property type="term" value="P:DNA replication checkpoint signaling"/>
    <property type="evidence" value="ECO:0007669"/>
    <property type="project" value="TreeGrafter"/>
</dbReference>
<feature type="compositionally biased region" description="Acidic residues" evidence="5">
    <location>
        <begin position="1000"/>
        <end position="1012"/>
    </location>
</feature>
<dbReference type="GO" id="GO:0043111">
    <property type="term" value="P:replication fork arrest"/>
    <property type="evidence" value="ECO:0007669"/>
    <property type="project" value="TreeGrafter"/>
</dbReference>
<dbReference type="PANTHER" id="PTHR22940:SF4">
    <property type="entry name" value="PROTEIN TIMELESS HOMOLOG"/>
    <property type="match status" value="1"/>
</dbReference>
<feature type="compositionally biased region" description="Low complexity" evidence="5">
    <location>
        <begin position="465"/>
        <end position="480"/>
    </location>
</feature>
<dbReference type="Pfam" id="PF04821">
    <property type="entry name" value="TIMELESS"/>
    <property type="match status" value="1"/>
</dbReference>
<protein>
    <recommendedName>
        <fullName evidence="6">Timeless N-terminal domain-containing protein</fullName>
    </recommendedName>
</protein>
<comment type="caution">
    <text evidence="7">The sequence shown here is derived from an EMBL/GenBank/DDBJ whole genome shotgun (WGS) entry which is preliminary data.</text>
</comment>
<feature type="region of interest" description="Disordered" evidence="5">
    <location>
        <begin position="607"/>
        <end position="641"/>
    </location>
</feature>
<evidence type="ECO:0000256" key="4">
    <source>
        <dbReference type="ARBA" id="ARBA00023306"/>
    </source>
</evidence>